<dbReference type="Gene3D" id="3.90.1750.20">
    <property type="entry name" value="Putative Large Serine Recombinase, Chain B, Domain 2"/>
    <property type="match status" value="1"/>
</dbReference>
<evidence type="ECO:0000259" key="3">
    <source>
        <dbReference type="PROSITE" id="PS51736"/>
    </source>
</evidence>
<dbReference type="PROSITE" id="PS51736">
    <property type="entry name" value="RECOMBINASES_3"/>
    <property type="match status" value="1"/>
</dbReference>
<protein>
    <submittedName>
        <fullName evidence="5">Resolvase, N terminal domain</fullName>
    </submittedName>
</protein>
<evidence type="ECO:0000256" key="1">
    <source>
        <dbReference type="ARBA" id="ARBA00023125"/>
    </source>
</evidence>
<dbReference type="Pfam" id="PF00239">
    <property type="entry name" value="Resolvase"/>
    <property type="match status" value="1"/>
</dbReference>
<dbReference type="PANTHER" id="PTHR30461:SF2">
    <property type="entry name" value="SERINE RECOMBINASE PINE-RELATED"/>
    <property type="match status" value="1"/>
</dbReference>
<dbReference type="RefSeq" id="WP_050535155.1">
    <property type="nucleotide sequence ID" value="NZ_CTKE01000013.1"/>
</dbReference>
<name>A0A0U1HUR8_YERRO</name>
<feature type="domain" description="Resolvase/invertase-type recombinase catalytic" evidence="3">
    <location>
        <begin position="5"/>
        <end position="164"/>
    </location>
</feature>
<dbReference type="InterPro" id="IPR006119">
    <property type="entry name" value="Resolv_N"/>
</dbReference>
<dbReference type="GO" id="GO:0003677">
    <property type="term" value="F:DNA binding"/>
    <property type="evidence" value="ECO:0007669"/>
    <property type="project" value="UniProtKB-KW"/>
</dbReference>
<dbReference type="PANTHER" id="PTHR30461">
    <property type="entry name" value="DNA-INVERTASE FROM LAMBDOID PROPHAGE"/>
    <property type="match status" value="1"/>
</dbReference>
<evidence type="ECO:0000259" key="4">
    <source>
        <dbReference type="PROSITE" id="PS51737"/>
    </source>
</evidence>
<evidence type="ECO:0000313" key="6">
    <source>
        <dbReference type="Proteomes" id="UP000042054"/>
    </source>
</evidence>
<dbReference type="InterPro" id="IPR025827">
    <property type="entry name" value="Zn_ribbon_recom_dom"/>
</dbReference>
<dbReference type="GO" id="GO:0000150">
    <property type="term" value="F:DNA strand exchange activity"/>
    <property type="evidence" value="ECO:0007669"/>
    <property type="project" value="InterPro"/>
</dbReference>
<sequence length="574" mass="65402">MTKLQLHVYTRISKTSQQEGSGLDEQLTRINSYIDDKKYLFDLNTIQYWQDVGVSAFKNKNIEDGSALGELLDKISTGVIGTGHALVVYSLDRLSRRSNWDEYIIQQIVKSGCVIHDVSTPIVLDRNDPMSKIIMELIISRANNESKIKSERSLSGWAAKVAHSIKTGAALTKHTPSWLRIDNGKYEVVEAEVKTIKYIFHDYIIVGLSAAMIAKKLNDSGDYVRRWRSNSVVKMLNDERLLGTLTRYREKTKIDNFYPAVIDIDIFLQAKNLLNINSSGQSKSRVAKSGGLHNIITGFTRCGCCGSKVTTTVNGKRQRFIKCRKRLDYLNCGAKSIKLVNFEQVVFQHLKQLDLSKIFKESNDDYERENLKLELASLQVDEKTIIDTIETRKLEKKKVSIQLLDGLTEIQDQIDDINESIQKKSNNNSTLDIGSIDISQLMNPDNIEIRMKLRKFIMLILNTVTFKQISKEHMLFEFNYKNKVLKHIIITDKKIENVLHEISIEGDDESHITYRIGAGTFIITEDVSANTVHLVGLTDTTSYFVLVNYIGSLGKNELVDFMFNEEIIDLYTTK</sequence>
<dbReference type="InterPro" id="IPR011109">
    <property type="entry name" value="DNA_bind_recombinase_dom"/>
</dbReference>
<gene>
    <name evidence="5" type="ORF">ERS008555_02716</name>
</gene>
<dbReference type="Proteomes" id="UP000042054">
    <property type="component" value="Unassembled WGS sequence"/>
</dbReference>
<dbReference type="Pfam" id="PF07508">
    <property type="entry name" value="Recombinase"/>
    <property type="match status" value="1"/>
</dbReference>
<dbReference type="Pfam" id="PF13408">
    <property type="entry name" value="Zn_ribbon_recom"/>
    <property type="match status" value="1"/>
</dbReference>
<organism evidence="5 6">
    <name type="scientific">Yersinia rohdei</name>
    <dbReference type="NCBI Taxonomy" id="29485"/>
    <lineage>
        <taxon>Bacteria</taxon>
        <taxon>Pseudomonadati</taxon>
        <taxon>Pseudomonadota</taxon>
        <taxon>Gammaproteobacteria</taxon>
        <taxon>Enterobacterales</taxon>
        <taxon>Yersiniaceae</taxon>
        <taxon>Yersinia</taxon>
    </lineage>
</organism>
<accession>A0A0U1HUR8</accession>
<dbReference type="InterPro" id="IPR038109">
    <property type="entry name" value="DNA_bind_recomb_sf"/>
</dbReference>
<evidence type="ECO:0000313" key="5">
    <source>
        <dbReference type="EMBL" id="CQI92628.1"/>
    </source>
</evidence>
<keyword evidence="2" id="KW-0233">DNA recombination</keyword>
<reference evidence="5 6" key="1">
    <citation type="submission" date="2015-03" db="EMBL/GenBank/DDBJ databases">
        <authorList>
            <person name="Murphy D."/>
        </authorList>
    </citation>
    <scope>NUCLEOTIDE SEQUENCE [LARGE SCALE GENOMIC DNA]</scope>
    <source>
        <strain evidence="5 6">68/02</strain>
    </source>
</reference>
<dbReference type="OrthoDB" id="9791494at2"/>
<keyword evidence="1" id="KW-0238">DNA-binding</keyword>
<dbReference type="AlphaFoldDB" id="A0A0U1HUR8"/>
<dbReference type="CDD" id="cd00338">
    <property type="entry name" value="Ser_Recombinase"/>
    <property type="match status" value="1"/>
</dbReference>
<evidence type="ECO:0000256" key="2">
    <source>
        <dbReference type="ARBA" id="ARBA00023172"/>
    </source>
</evidence>
<feature type="domain" description="Recombinase" evidence="4">
    <location>
        <begin position="175"/>
        <end position="280"/>
    </location>
</feature>
<dbReference type="InterPro" id="IPR050639">
    <property type="entry name" value="SSR_resolvase"/>
</dbReference>
<dbReference type="PROSITE" id="PS51737">
    <property type="entry name" value="RECOMBINASE_DNA_BIND"/>
    <property type="match status" value="1"/>
</dbReference>
<dbReference type="SUPFAM" id="SSF53041">
    <property type="entry name" value="Resolvase-like"/>
    <property type="match status" value="1"/>
</dbReference>
<dbReference type="Gene3D" id="3.40.50.1390">
    <property type="entry name" value="Resolvase, N-terminal catalytic domain"/>
    <property type="match status" value="1"/>
</dbReference>
<dbReference type="SMART" id="SM00857">
    <property type="entry name" value="Resolvase"/>
    <property type="match status" value="1"/>
</dbReference>
<proteinExistence type="predicted"/>
<dbReference type="InterPro" id="IPR036162">
    <property type="entry name" value="Resolvase-like_N_sf"/>
</dbReference>
<dbReference type="EMBL" id="CTKE01000013">
    <property type="protein sequence ID" value="CQI92628.1"/>
    <property type="molecule type" value="Genomic_DNA"/>
</dbReference>